<keyword evidence="3" id="KW-1185">Reference proteome</keyword>
<evidence type="ECO:0000256" key="1">
    <source>
        <dbReference type="SAM" id="MobiDB-lite"/>
    </source>
</evidence>
<reference evidence="2" key="2">
    <citation type="submission" date="2025-09" db="UniProtKB">
        <authorList>
            <consortium name="Ensembl"/>
        </authorList>
    </citation>
    <scope>IDENTIFICATION</scope>
</reference>
<reference evidence="2" key="1">
    <citation type="submission" date="2025-08" db="UniProtKB">
        <authorList>
            <consortium name="Ensembl"/>
        </authorList>
    </citation>
    <scope>IDENTIFICATION</scope>
</reference>
<feature type="region of interest" description="Disordered" evidence="1">
    <location>
        <begin position="88"/>
        <end position="109"/>
    </location>
</feature>
<dbReference type="OMA" id="YSEYPIS"/>
<dbReference type="Proteomes" id="UP000265020">
    <property type="component" value="Unassembled WGS sequence"/>
</dbReference>
<protein>
    <submittedName>
        <fullName evidence="2">Uncharacterized protein</fullName>
    </submittedName>
</protein>
<dbReference type="AlphaFoldDB" id="A0A3Q2DI60"/>
<accession>A0A3Q2DI60</accession>
<name>A0A3Q2DI60_CYPVA</name>
<evidence type="ECO:0000313" key="3">
    <source>
        <dbReference type="Proteomes" id="UP000265020"/>
    </source>
</evidence>
<proteinExistence type="predicted"/>
<dbReference type="Ensembl" id="ENSCVAT00000032975.1">
    <property type="protein sequence ID" value="ENSCVAP00000019031.1"/>
    <property type="gene ID" value="ENSCVAG00000022361.1"/>
</dbReference>
<sequence>MLLDSQRKVYRSFGLGSSVSKVLKFGCLMQFSEYSIANRDFPDFPYRLLEDIYQLGGDFLLDQMGRVLLSHPSKNPLDRPSLTDVLQAAEANSTRSEESQAEYKLLEKH</sequence>
<dbReference type="GeneTree" id="ENSGT01150000290047"/>
<organism evidence="2 3">
    <name type="scientific">Cyprinodon variegatus</name>
    <name type="common">Sheepshead minnow</name>
    <dbReference type="NCBI Taxonomy" id="28743"/>
    <lineage>
        <taxon>Eukaryota</taxon>
        <taxon>Metazoa</taxon>
        <taxon>Chordata</taxon>
        <taxon>Craniata</taxon>
        <taxon>Vertebrata</taxon>
        <taxon>Euteleostomi</taxon>
        <taxon>Actinopterygii</taxon>
        <taxon>Neopterygii</taxon>
        <taxon>Teleostei</taxon>
        <taxon>Neoteleostei</taxon>
        <taxon>Acanthomorphata</taxon>
        <taxon>Ovalentaria</taxon>
        <taxon>Atherinomorphae</taxon>
        <taxon>Cyprinodontiformes</taxon>
        <taxon>Cyprinodontidae</taxon>
        <taxon>Cyprinodon</taxon>
    </lineage>
</organism>
<evidence type="ECO:0000313" key="2">
    <source>
        <dbReference type="Ensembl" id="ENSCVAP00000019031.1"/>
    </source>
</evidence>